<organism evidence="1 2">
    <name type="scientific">Algoriphagus confluentis</name>
    <dbReference type="NCBI Taxonomy" id="1697556"/>
    <lineage>
        <taxon>Bacteria</taxon>
        <taxon>Pseudomonadati</taxon>
        <taxon>Bacteroidota</taxon>
        <taxon>Cytophagia</taxon>
        <taxon>Cytophagales</taxon>
        <taxon>Cyclobacteriaceae</taxon>
        <taxon>Algoriphagus</taxon>
    </lineage>
</organism>
<keyword evidence="2" id="KW-1185">Reference proteome</keyword>
<sequence>MMRRSSRNNWVLGLILGLVISCQGKNENSIPETSQAKSGERALAPEEADGNYPYRRLSTYGFFEGEMKKLEPASTLTLYRPASSLFTDYAWKSRFVYFPEGSQAEIVGDEMELPIGSILIKNFYYPNDFRNPEEGKRIIETRLMIHEEGGWQAYPYLWNEEQTDAVLKVVGAQLEVKFTDASGKDQIINYLVPNKNQCKSCHNKDEKLAPIGIQPKHLNHELDYGGFKSNQLAHWAQQGHLSGFEGVDAYPKVIDYEDQTQALDDRAMAYLDINCSHCHRAEGPASTSGLFLTYDQKDPLKLGVNKTPVAAGKGAGSFTYDIHPGKADQSILTYRMNSTEVGVAMPELGRTTVHEEGVALIRQWINSMPQSN</sequence>
<dbReference type="PROSITE" id="PS51257">
    <property type="entry name" value="PROKAR_LIPOPROTEIN"/>
    <property type="match status" value="1"/>
</dbReference>
<name>A0ABQ6PQY5_9BACT</name>
<protein>
    <recommendedName>
        <fullName evidence="3">Repeat protein (TIGR03806 family)</fullName>
    </recommendedName>
</protein>
<evidence type="ECO:0000313" key="2">
    <source>
        <dbReference type="Proteomes" id="UP001338309"/>
    </source>
</evidence>
<proteinExistence type="predicted"/>
<comment type="caution">
    <text evidence="1">The sequence shown here is derived from an EMBL/GenBank/DDBJ whole genome shotgun (WGS) entry which is preliminary data.</text>
</comment>
<evidence type="ECO:0008006" key="3">
    <source>
        <dbReference type="Google" id="ProtNLM"/>
    </source>
</evidence>
<accession>A0ABQ6PQY5</accession>
<dbReference type="NCBIfam" id="TIGR03806">
    <property type="entry name" value="chp_HNE_0200"/>
    <property type="match status" value="1"/>
</dbReference>
<dbReference type="Proteomes" id="UP001338309">
    <property type="component" value="Unassembled WGS sequence"/>
</dbReference>
<dbReference type="EMBL" id="BTPD01000009">
    <property type="protein sequence ID" value="GMQ30341.1"/>
    <property type="molecule type" value="Genomic_DNA"/>
</dbReference>
<reference evidence="1 2" key="1">
    <citation type="submission" date="2023-08" db="EMBL/GenBank/DDBJ databases">
        <title>Draft genome sequence of Algoriphagus confluentis.</title>
        <authorList>
            <person name="Takatani N."/>
            <person name="Hosokawa M."/>
            <person name="Sawabe T."/>
        </authorList>
    </citation>
    <scope>NUCLEOTIDE SEQUENCE [LARGE SCALE GENOMIC DNA]</scope>
    <source>
        <strain evidence="1 2">NBRC 111222</strain>
    </source>
</reference>
<dbReference type="InterPro" id="IPR022269">
    <property type="entry name" value="SO_2930-like_C"/>
</dbReference>
<evidence type="ECO:0000313" key="1">
    <source>
        <dbReference type="EMBL" id="GMQ30341.1"/>
    </source>
</evidence>
<gene>
    <name evidence="1" type="ORF">Aconfl_29840</name>
</gene>
<dbReference type="RefSeq" id="WP_338225050.1">
    <property type="nucleotide sequence ID" value="NZ_BTPD01000009.1"/>
</dbReference>